<evidence type="ECO:0000313" key="3">
    <source>
        <dbReference type="Proteomes" id="UP000293360"/>
    </source>
</evidence>
<dbReference type="EMBL" id="QJNU01000130">
    <property type="protein sequence ID" value="RYP06425.1"/>
    <property type="molecule type" value="Genomic_DNA"/>
</dbReference>
<dbReference type="GO" id="GO:0051285">
    <property type="term" value="C:cell cortex of cell tip"/>
    <property type="evidence" value="ECO:0007669"/>
    <property type="project" value="TreeGrafter"/>
</dbReference>
<dbReference type="PANTHER" id="PTHR28019:SF7">
    <property type="entry name" value="SUR7 PROTEIN"/>
    <property type="match status" value="1"/>
</dbReference>
<evidence type="ECO:0008006" key="4">
    <source>
        <dbReference type="Google" id="ProtNLM"/>
    </source>
</evidence>
<dbReference type="STRING" id="155417.A0A4Q4THM8"/>
<feature type="transmembrane region" description="Helical" evidence="1">
    <location>
        <begin position="195"/>
        <end position="223"/>
    </location>
</feature>
<dbReference type="PANTHER" id="PTHR28019">
    <property type="entry name" value="CELL MEMBRANE PROTEIN YLR413W-RELATED"/>
    <property type="match status" value="1"/>
</dbReference>
<organism evidence="2 3">
    <name type="scientific">Monosporascus ibericus</name>
    <dbReference type="NCBI Taxonomy" id="155417"/>
    <lineage>
        <taxon>Eukaryota</taxon>
        <taxon>Fungi</taxon>
        <taxon>Dikarya</taxon>
        <taxon>Ascomycota</taxon>
        <taxon>Pezizomycotina</taxon>
        <taxon>Sordariomycetes</taxon>
        <taxon>Xylariomycetidae</taxon>
        <taxon>Xylariales</taxon>
        <taxon>Xylariales incertae sedis</taxon>
        <taxon>Monosporascus</taxon>
    </lineage>
</organism>
<feature type="transmembrane region" description="Helical" evidence="1">
    <location>
        <begin position="235"/>
        <end position="255"/>
    </location>
</feature>
<sequence length="344" mass="37203">MLGAGRVTPLPVVFPLLLSLVAFVLAMVALFAGTGGRQQELEEYHIIAINMSYFGKDLLPTETSEEAAPEPTRDGFLGFIDDVGDEIDDLQDQVTDKVGEVLDSAADKLADALGISQWYSFHIMSACEGNFAPNATEVGAWYNTTNCTARQPGVRFNLTEVINHEIDVGPLNFNTAASIELPDAVQQAVDLLNSALFAVFIFYVLGSGFAGLAFLLSIATLALAYRQPGNHRKTVLLNALNAFLGTLTLMIGSTITTAVSRRGAAQINDMGDDVGISAVIGHKLITISWVAFGLMCAAFLFWTVMCCFPRKDQWDQGRADAEKPGRPSTSSDRGLLRNLFARNR</sequence>
<feature type="transmembrane region" description="Helical" evidence="1">
    <location>
        <begin position="287"/>
        <end position="308"/>
    </location>
</feature>
<dbReference type="AlphaFoldDB" id="A0A4Q4THM8"/>
<dbReference type="GO" id="GO:0031505">
    <property type="term" value="P:fungal-type cell wall organization"/>
    <property type="evidence" value="ECO:0007669"/>
    <property type="project" value="TreeGrafter"/>
</dbReference>
<dbReference type="GO" id="GO:0005886">
    <property type="term" value="C:plasma membrane"/>
    <property type="evidence" value="ECO:0007669"/>
    <property type="project" value="InterPro"/>
</dbReference>
<gene>
    <name evidence="2" type="ORF">DL764_003161</name>
</gene>
<dbReference type="InterPro" id="IPR009571">
    <property type="entry name" value="SUR7/Rim9-like_fungi"/>
</dbReference>
<dbReference type="OrthoDB" id="4159154at2759"/>
<feature type="transmembrane region" description="Helical" evidence="1">
    <location>
        <begin position="12"/>
        <end position="32"/>
    </location>
</feature>
<keyword evidence="1" id="KW-0472">Membrane</keyword>
<dbReference type="InterPro" id="IPR052413">
    <property type="entry name" value="SUR7_domain"/>
</dbReference>
<dbReference type="Pfam" id="PF06687">
    <property type="entry name" value="SUR7"/>
    <property type="match status" value="1"/>
</dbReference>
<protein>
    <recommendedName>
        <fullName evidence="4">Sur7 protein</fullName>
    </recommendedName>
</protein>
<name>A0A4Q4THM8_9PEZI</name>
<reference evidence="2 3" key="1">
    <citation type="submission" date="2018-06" db="EMBL/GenBank/DDBJ databases">
        <title>Complete Genomes of Monosporascus.</title>
        <authorList>
            <person name="Robinson A.J."/>
            <person name="Natvig D.O."/>
        </authorList>
    </citation>
    <scope>NUCLEOTIDE SEQUENCE [LARGE SCALE GENOMIC DNA]</scope>
    <source>
        <strain evidence="2 3">CBS 110550</strain>
    </source>
</reference>
<dbReference type="Proteomes" id="UP000293360">
    <property type="component" value="Unassembled WGS sequence"/>
</dbReference>
<evidence type="ECO:0000313" key="2">
    <source>
        <dbReference type="EMBL" id="RYP06425.1"/>
    </source>
</evidence>
<comment type="caution">
    <text evidence="2">The sequence shown here is derived from an EMBL/GenBank/DDBJ whole genome shotgun (WGS) entry which is preliminary data.</text>
</comment>
<keyword evidence="3" id="KW-1185">Reference proteome</keyword>
<keyword evidence="1" id="KW-0812">Transmembrane</keyword>
<accession>A0A4Q4THM8</accession>
<proteinExistence type="predicted"/>
<keyword evidence="1" id="KW-1133">Transmembrane helix</keyword>
<evidence type="ECO:0000256" key="1">
    <source>
        <dbReference type="SAM" id="Phobius"/>
    </source>
</evidence>